<dbReference type="NCBIfam" id="NF002266">
    <property type="entry name" value="PRK01198.1-2"/>
    <property type="match status" value="1"/>
</dbReference>
<dbReference type="RefSeq" id="WP_092652851.1">
    <property type="nucleotide sequence ID" value="NZ_FOHA01000012.1"/>
</dbReference>
<name>A0A1H9TDC6_9LACT</name>
<evidence type="ECO:0000256" key="1">
    <source>
        <dbReference type="ARBA" id="ARBA00006709"/>
    </source>
</evidence>
<dbReference type="InterPro" id="IPR002843">
    <property type="entry name" value="ATPase_V0-cplx_csu/dsu"/>
</dbReference>
<keyword evidence="2" id="KW-0813">Transport</keyword>
<dbReference type="InterPro" id="IPR050873">
    <property type="entry name" value="V-ATPase_V0D/AC39_subunit"/>
</dbReference>
<comment type="similarity">
    <text evidence="1">Belongs to the V-ATPase V0D/AC39 subunit family.</text>
</comment>
<organism evidence="4 5">
    <name type="scientific">Isobaculum melis</name>
    <dbReference type="NCBI Taxonomy" id="142588"/>
    <lineage>
        <taxon>Bacteria</taxon>
        <taxon>Bacillati</taxon>
        <taxon>Bacillota</taxon>
        <taxon>Bacilli</taxon>
        <taxon>Lactobacillales</taxon>
        <taxon>Carnobacteriaceae</taxon>
        <taxon>Isobaculum</taxon>
    </lineage>
</organism>
<dbReference type="GO" id="GO:0046961">
    <property type="term" value="F:proton-transporting ATPase activity, rotational mechanism"/>
    <property type="evidence" value="ECO:0007669"/>
    <property type="project" value="InterPro"/>
</dbReference>
<dbReference type="Gene3D" id="1.10.132.50">
    <property type="entry name" value="ATP synthase (C/AC39) subunit, domain 3"/>
    <property type="match status" value="1"/>
</dbReference>
<dbReference type="Proteomes" id="UP000198948">
    <property type="component" value="Unassembled WGS sequence"/>
</dbReference>
<dbReference type="PANTHER" id="PTHR38682:SF1">
    <property type="entry name" value="V-TYPE ATP SYNTHASE SUBUNIT C"/>
    <property type="match status" value="1"/>
</dbReference>
<dbReference type="PANTHER" id="PTHR38682">
    <property type="entry name" value="V-TYPE ATP SYNTHASE SUBUNIT C"/>
    <property type="match status" value="1"/>
</dbReference>
<gene>
    <name evidence="4" type="ORF">SAMN04488559_11263</name>
</gene>
<dbReference type="SUPFAM" id="SSF103486">
    <property type="entry name" value="V-type ATP synthase subunit C"/>
    <property type="match status" value="1"/>
</dbReference>
<proteinExistence type="inferred from homology"/>
<evidence type="ECO:0000256" key="3">
    <source>
        <dbReference type="ARBA" id="ARBA00023065"/>
    </source>
</evidence>
<keyword evidence="3" id="KW-0406">Ion transport</keyword>
<dbReference type="AlphaFoldDB" id="A0A1H9TDC6"/>
<evidence type="ECO:0000313" key="5">
    <source>
        <dbReference type="Proteomes" id="UP000198948"/>
    </source>
</evidence>
<dbReference type="STRING" id="142588.SAMN04488559_11263"/>
<dbReference type="InterPro" id="IPR036079">
    <property type="entry name" value="ATPase_csu/dsu_sf"/>
</dbReference>
<accession>A0A1H9TDC6</accession>
<evidence type="ECO:0000313" key="4">
    <source>
        <dbReference type="EMBL" id="SER95161.1"/>
    </source>
</evidence>
<sequence length="333" mass="38203">MDQLQFNQMNARLSVYETKLLQGAKFEQMLSATDAAAVIRLLAETEYGDVIEVGASPYEYERILEKELSRVYKMAYDLSPVKGMVDIFALNYDYHHLKVLTKEKLSGKDLNHLLLPITRTPIEQLRQAVFSMEGTGLDGTMAESVAAVFSYFEEYEDVQSIDVIYDRYYLRELRELADTMNDAGASHIVETMIDTINLSTLLRCMAQKKSIGFLNAVLSSYGGIEKQELIRLSALSYEDIARHFEASDYAELISEAVKEIGETGKMTHYDLLKDNFFMSYLKKAKFDVFGPRTLLAYLYAKETEIKNIRMILVGKINHLPEPFIRERMRESYV</sequence>
<dbReference type="InterPro" id="IPR035067">
    <property type="entry name" value="V-type_ATPase_csu/dsu"/>
</dbReference>
<dbReference type="OrthoDB" id="1653at2"/>
<reference evidence="4 5" key="1">
    <citation type="submission" date="2016-10" db="EMBL/GenBank/DDBJ databases">
        <authorList>
            <person name="de Groot N.N."/>
        </authorList>
    </citation>
    <scope>NUCLEOTIDE SEQUENCE [LARGE SCALE GENOMIC DNA]</scope>
    <source>
        <strain evidence="4 5">DSM 13760</strain>
    </source>
</reference>
<evidence type="ECO:0000256" key="2">
    <source>
        <dbReference type="ARBA" id="ARBA00022448"/>
    </source>
</evidence>
<keyword evidence="5" id="KW-1185">Reference proteome</keyword>
<dbReference type="Gene3D" id="1.20.1690.10">
    <property type="entry name" value="V-type ATP synthase subunit C domain"/>
    <property type="match status" value="2"/>
</dbReference>
<dbReference type="InterPro" id="IPR044911">
    <property type="entry name" value="V-type_ATPase_csu/dsu_dom_3"/>
</dbReference>
<protein>
    <submittedName>
        <fullName evidence="4">V/A-type H+-transporting ATPase subunit C</fullName>
    </submittedName>
</protein>
<dbReference type="Pfam" id="PF01992">
    <property type="entry name" value="vATP-synt_AC39"/>
    <property type="match status" value="1"/>
</dbReference>
<dbReference type="EMBL" id="FOHA01000012">
    <property type="protein sequence ID" value="SER95161.1"/>
    <property type="molecule type" value="Genomic_DNA"/>
</dbReference>